<protein>
    <submittedName>
        <fullName evidence="1">Uncharacterized protein</fullName>
    </submittedName>
</protein>
<dbReference type="AlphaFoldDB" id="A0AAN8YN47"/>
<comment type="caution">
    <text evidence="1">The sequence shown here is derived from an EMBL/GenBank/DDBJ whole genome shotgun (WGS) entry which is preliminary data.</text>
</comment>
<accession>A0AAN8YN47</accession>
<organism evidence="1 2">
    <name type="scientific">Solanum bulbocastanum</name>
    <name type="common">Wild potato</name>
    <dbReference type="NCBI Taxonomy" id="147425"/>
    <lineage>
        <taxon>Eukaryota</taxon>
        <taxon>Viridiplantae</taxon>
        <taxon>Streptophyta</taxon>
        <taxon>Embryophyta</taxon>
        <taxon>Tracheophyta</taxon>
        <taxon>Spermatophyta</taxon>
        <taxon>Magnoliopsida</taxon>
        <taxon>eudicotyledons</taxon>
        <taxon>Gunneridae</taxon>
        <taxon>Pentapetalae</taxon>
        <taxon>asterids</taxon>
        <taxon>lamiids</taxon>
        <taxon>Solanales</taxon>
        <taxon>Solanaceae</taxon>
        <taxon>Solanoideae</taxon>
        <taxon>Solaneae</taxon>
        <taxon>Solanum</taxon>
    </lineage>
</organism>
<reference evidence="1 2" key="1">
    <citation type="submission" date="2024-02" db="EMBL/GenBank/DDBJ databases">
        <title>de novo genome assembly of Solanum bulbocastanum strain 11H21.</title>
        <authorList>
            <person name="Hosaka A.J."/>
        </authorList>
    </citation>
    <scope>NUCLEOTIDE SEQUENCE [LARGE SCALE GENOMIC DNA]</scope>
    <source>
        <tissue evidence="1">Young leaves</tissue>
    </source>
</reference>
<evidence type="ECO:0000313" key="1">
    <source>
        <dbReference type="EMBL" id="KAK6798251.1"/>
    </source>
</evidence>
<gene>
    <name evidence="1" type="ORF">RDI58_005953</name>
</gene>
<dbReference type="EMBL" id="JBANQN010000002">
    <property type="protein sequence ID" value="KAK6798251.1"/>
    <property type="molecule type" value="Genomic_DNA"/>
</dbReference>
<sequence>MGSMSEQVPEYLLWLKDLEEEGKKWTRDFSPYAMDLYKDYKMIVMFNLMET</sequence>
<dbReference type="Proteomes" id="UP001371456">
    <property type="component" value="Unassembled WGS sequence"/>
</dbReference>
<keyword evidence="2" id="KW-1185">Reference proteome</keyword>
<evidence type="ECO:0000313" key="2">
    <source>
        <dbReference type="Proteomes" id="UP001371456"/>
    </source>
</evidence>
<proteinExistence type="predicted"/>
<name>A0AAN8YN47_SOLBU</name>